<proteinExistence type="inferred from homology"/>
<reference evidence="4" key="2">
    <citation type="submission" date="2025-08" db="UniProtKB">
        <authorList>
            <consortium name="RefSeq"/>
        </authorList>
    </citation>
    <scope>IDENTIFICATION</scope>
    <source>
        <tissue evidence="4">Young leaves</tissue>
    </source>
</reference>
<dbReference type="InterPro" id="IPR005651">
    <property type="entry name" value="Trm112-like"/>
</dbReference>
<dbReference type="GeneID" id="103719591"/>
<keyword evidence="3" id="KW-1185">Reference proteome</keyword>
<dbReference type="SUPFAM" id="SSF158997">
    <property type="entry name" value="Trm112p-like"/>
    <property type="match status" value="1"/>
</dbReference>
<accession>A0A8B8JB51</accession>
<sequence length="78" mass="8493">MVRASPALLLREGGNICKALSDFLVCPLSKQPLRRCQDSQSLISDTIGVSFPDGKLLEDQDISRVENGAHSSVVHSER</sequence>
<evidence type="ECO:0000256" key="1">
    <source>
        <dbReference type="ARBA" id="ARBA00038479"/>
    </source>
</evidence>
<name>A0A8B8JB51_PHODC</name>
<evidence type="ECO:0000313" key="3">
    <source>
        <dbReference type="Proteomes" id="UP000228380"/>
    </source>
</evidence>
<dbReference type="Pfam" id="PF03966">
    <property type="entry name" value="Trm112p"/>
    <property type="match status" value="1"/>
</dbReference>
<organism evidence="3 4">
    <name type="scientific">Phoenix dactylifera</name>
    <name type="common">Date palm</name>
    <dbReference type="NCBI Taxonomy" id="42345"/>
    <lineage>
        <taxon>Eukaryota</taxon>
        <taxon>Viridiplantae</taxon>
        <taxon>Streptophyta</taxon>
        <taxon>Embryophyta</taxon>
        <taxon>Tracheophyta</taxon>
        <taxon>Spermatophyta</taxon>
        <taxon>Magnoliopsida</taxon>
        <taxon>Liliopsida</taxon>
        <taxon>Arecaceae</taxon>
        <taxon>Coryphoideae</taxon>
        <taxon>Phoeniceae</taxon>
        <taxon>Phoenix</taxon>
    </lineage>
</organism>
<evidence type="ECO:0000313" key="4">
    <source>
        <dbReference type="RefSeq" id="XP_026665235.1"/>
    </source>
</evidence>
<reference evidence="3" key="1">
    <citation type="journal article" date="2019" name="Nat. Commun.">
        <title>Genome-wide association mapping of date palm fruit traits.</title>
        <authorList>
            <person name="Hazzouri K.M."/>
            <person name="Gros-Balthazard M."/>
            <person name="Flowers J.M."/>
            <person name="Copetti D."/>
            <person name="Lemansour A."/>
            <person name="Lebrun M."/>
            <person name="Masmoudi K."/>
            <person name="Ferrand S."/>
            <person name="Dhar M.I."/>
            <person name="Fresquez Z.A."/>
            <person name="Rosas U."/>
            <person name="Zhang J."/>
            <person name="Talag J."/>
            <person name="Lee S."/>
            <person name="Kudrna D."/>
            <person name="Powell R.F."/>
            <person name="Leitch I.J."/>
            <person name="Krueger R.R."/>
            <person name="Wing R.A."/>
            <person name="Amiri K.M.A."/>
            <person name="Purugganan M.D."/>
        </authorList>
    </citation>
    <scope>NUCLEOTIDE SEQUENCE [LARGE SCALE GENOMIC DNA]</scope>
    <source>
        <strain evidence="3">cv. Khalas</strain>
    </source>
</reference>
<gene>
    <name evidence="4" type="primary">LOC103719591</name>
</gene>
<dbReference type="Proteomes" id="UP000228380">
    <property type="component" value="Chromosome 2"/>
</dbReference>
<evidence type="ECO:0000256" key="2">
    <source>
        <dbReference type="ARBA" id="ARBA00040939"/>
    </source>
</evidence>
<dbReference type="Gene3D" id="2.20.25.10">
    <property type="match status" value="1"/>
</dbReference>
<comment type="similarity">
    <text evidence="1">Belongs to the PREY family.</text>
</comment>
<protein>
    <recommendedName>
        <fullName evidence="2">Protein preY, mitochondrial</fullName>
    </recommendedName>
</protein>
<dbReference type="PANTHER" id="PTHR33505:SF4">
    <property type="entry name" value="PROTEIN PREY, MITOCHONDRIAL"/>
    <property type="match status" value="1"/>
</dbReference>
<dbReference type="RefSeq" id="XP_026665235.1">
    <property type="nucleotide sequence ID" value="XM_026809434.2"/>
</dbReference>
<dbReference type="PANTHER" id="PTHR33505">
    <property type="entry name" value="ZGC:162634"/>
    <property type="match status" value="1"/>
</dbReference>
<dbReference type="AlphaFoldDB" id="A0A8B8JB51"/>